<dbReference type="AlphaFoldDB" id="A8AXX1"/>
<keyword evidence="3" id="KW-1185">Reference proteome</keyword>
<feature type="region of interest" description="Disordered" evidence="1">
    <location>
        <begin position="1"/>
        <end position="35"/>
    </location>
</feature>
<evidence type="ECO:0000256" key="1">
    <source>
        <dbReference type="SAM" id="MobiDB-lite"/>
    </source>
</evidence>
<feature type="compositionally biased region" description="Basic and acidic residues" evidence="1">
    <location>
        <begin position="1"/>
        <end position="15"/>
    </location>
</feature>
<organism evidence="2 3">
    <name type="scientific">Streptococcus gordonii (strain Challis / ATCC 35105 / BCRC 15272 / CH1 / DL1 / V288)</name>
    <dbReference type="NCBI Taxonomy" id="467705"/>
    <lineage>
        <taxon>Bacteria</taxon>
        <taxon>Bacillati</taxon>
        <taxon>Bacillota</taxon>
        <taxon>Bacilli</taxon>
        <taxon>Lactobacillales</taxon>
        <taxon>Streptococcaceae</taxon>
        <taxon>Streptococcus</taxon>
    </lineage>
</organism>
<reference evidence="2 3" key="1">
    <citation type="journal article" date="2007" name="J. Bacteriol.">
        <title>Genome-wide transcriptional changes in Streptococcus gordonii in response to competence signaling peptide.</title>
        <authorList>
            <person name="Vickerman M.M."/>
            <person name="Iobst S."/>
            <person name="Jesionowski A.M."/>
            <person name="Gill S.R."/>
        </authorList>
    </citation>
    <scope>NUCLEOTIDE SEQUENCE [LARGE SCALE GENOMIC DNA]</scope>
    <source>
        <strain evidence="3">Challis / ATCC 35105 / BCRC 15272 / CH1 / DL1 / V288</strain>
    </source>
</reference>
<dbReference type="HOGENOM" id="CLU_3367632_0_0_9"/>
<evidence type="ECO:0000313" key="3">
    <source>
        <dbReference type="Proteomes" id="UP000001131"/>
    </source>
</evidence>
<accession>A8AXX1</accession>
<protein>
    <submittedName>
        <fullName evidence="2">Uncharacterized protein</fullName>
    </submittedName>
</protein>
<sequence>MYQDKTQEKQGERNRNQGFSSDNPLFKQEKIHPKY</sequence>
<dbReference type="KEGG" id="sgo:SGO_1350"/>
<proteinExistence type="predicted"/>
<name>A8AXX1_STRGC</name>
<dbReference type="Proteomes" id="UP000001131">
    <property type="component" value="Chromosome"/>
</dbReference>
<evidence type="ECO:0000313" key="2">
    <source>
        <dbReference type="EMBL" id="ABV09158.1"/>
    </source>
</evidence>
<dbReference type="EMBL" id="CP000725">
    <property type="protein sequence ID" value="ABV09158.1"/>
    <property type="molecule type" value="Genomic_DNA"/>
</dbReference>
<gene>
    <name evidence="2" type="ordered locus">SGO_1350</name>
</gene>